<feature type="region of interest" description="Disordered" evidence="1">
    <location>
        <begin position="347"/>
        <end position="367"/>
    </location>
</feature>
<evidence type="ECO:0000256" key="2">
    <source>
        <dbReference type="SAM" id="SignalP"/>
    </source>
</evidence>
<proteinExistence type="predicted"/>
<name>A0A0C1LD09_9BACT</name>
<evidence type="ECO:0000313" key="3">
    <source>
        <dbReference type="EMBL" id="KIC93398.1"/>
    </source>
</evidence>
<dbReference type="STRING" id="1349421.OI18_16595"/>
<keyword evidence="4" id="KW-1185">Reference proteome</keyword>
<feature type="chain" id="PRO_5002134877" evidence="2">
    <location>
        <begin position="22"/>
        <end position="367"/>
    </location>
</feature>
<dbReference type="RefSeq" id="WP_039141842.1">
    <property type="nucleotide sequence ID" value="NZ_JSVC01000019.1"/>
</dbReference>
<accession>A0A0C1LD09</accession>
<dbReference type="AlphaFoldDB" id="A0A0C1LD09"/>
<dbReference type="InterPro" id="IPR021314">
    <property type="entry name" value="DUF2911"/>
</dbReference>
<protein>
    <submittedName>
        <fullName evidence="3">Uncharacterized protein</fullName>
    </submittedName>
</protein>
<dbReference type="SUPFAM" id="SSF48452">
    <property type="entry name" value="TPR-like"/>
    <property type="match status" value="1"/>
</dbReference>
<dbReference type="OrthoDB" id="9808374at2"/>
<dbReference type="Gene3D" id="1.25.40.10">
    <property type="entry name" value="Tetratricopeptide repeat domain"/>
    <property type="match status" value="1"/>
</dbReference>
<sequence>MINRFITATVFLCLGFQFSMAQLTTVPDGGNKRAWVGEQIGLTEVHIRYDRPAVKGRTDAIWGKLVPYGFNDPGFGTSKASPWRAGANENTVISFSTDVTIEGKALQAGEYGFHIAVYEDKCTLIFSKNHTSWGSYFYDPSEDALRVDVKQQTQNDITEFLKYEFTGQTEKSAVINLLWEKWRIPFRIETDLVNLQLASFRRELRGEKSFIPGWQSWVQAAQYCLRHNVNLEEGLKWAETAVTGTFIGESNFITLSTKAALLEKLGQTGEAAKVMQQAIPLGSVEQVHNYGRELMQKNRTSEAVDVFKKNYEKHPDTFITNVGMARALSASGSNKKALPYAEKALNQAPDGNAKKQVETMIQELSKK</sequence>
<reference evidence="3 4" key="1">
    <citation type="submission" date="2014-11" db="EMBL/GenBank/DDBJ databases">
        <title>Genome sequence of Flavihumibacter solisilvae 3-3.</title>
        <authorList>
            <person name="Zhou G."/>
            <person name="Li M."/>
            <person name="Wang G."/>
        </authorList>
    </citation>
    <scope>NUCLEOTIDE SEQUENCE [LARGE SCALE GENOMIC DNA]</scope>
    <source>
        <strain evidence="3 4">3-3</strain>
    </source>
</reference>
<organism evidence="3 4">
    <name type="scientific">Flavihumibacter solisilvae</name>
    <dbReference type="NCBI Taxonomy" id="1349421"/>
    <lineage>
        <taxon>Bacteria</taxon>
        <taxon>Pseudomonadati</taxon>
        <taxon>Bacteroidota</taxon>
        <taxon>Chitinophagia</taxon>
        <taxon>Chitinophagales</taxon>
        <taxon>Chitinophagaceae</taxon>
        <taxon>Flavihumibacter</taxon>
    </lineage>
</organism>
<comment type="caution">
    <text evidence="3">The sequence shown here is derived from an EMBL/GenBank/DDBJ whole genome shotgun (WGS) entry which is preliminary data.</text>
</comment>
<dbReference type="Pfam" id="PF11138">
    <property type="entry name" value="DUF2911"/>
    <property type="match status" value="1"/>
</dbReference>
<evidence type="ECO:0000313" key="4">
    <source>
        <dbReference type="Proteomes" id="UP000031408"/>
    </source>
</evidence>
<keyword evidence="2" id="KW-0732">Signal</keyword>
<dbReference type="InterPro" id="IPR011990">
    <property type="entry name" value="TPR-like_helical_dom_sf"/>
</dbReference>
<dbReference type="Proteomes" id="UP000031408">
    <property type="component" value="Unassembled WGS sequence"/>
</dbReference>
<feature type="signal peptide" evidence="2">
    <location>
        <begin position="1"/>
        <end position="21"/>
    </location>
</feature>
<dbReference type="EMBL" id="JSVC01000019">
    <property type="protein sequence ID" value="KIC93398.1"/>
    <property type="molecule type" value="Genomic_DNA"/>
</dbReference>
<gene>
    <name evidence="3" type="ORF">OI18_16595</name>
</gene>
<evidence type="ECO:0000256" key="1">
    <source>
        <dbReference type="SAM" id="MobiDB-lite"/>
    </source>
</evidence>